<keyword evidence="3" id="KW-1185">Reference proteome</keyword>
<evidence type="ECO:0000256" key="1">
    <source>
        <dbReference type="SAM" id="MobiDB-lite"/>
    </source>
</evidence>
<dbReference type="OrthoDB" id="1495450at2"/>
<gene>
    <name evidence="2" type="ORF">OJF2_49440</name>
</gene>
<evidence type="ECO:0000313" key="2">
    <source>
        <dbReference type="EMBL" id="QEH36381.1"/>
    </source>
</evidence>
<feature type="region of interest" description="Disordered" evidence="1">
    <location>
        <begin position="1"/>
        <end position="20"/>
    </location>
</feature>
<sequence length="187" mass="19309">MTLNPHAVRPGGAGSPPGRWPAGTAIRVDPGRPNVLIFLHPLCPCSRATVDELTGALGRAEGRPAVDFVLVRHPSLLGEAGRGIDPRAAALQGCRIWDDLDGAEARRFGVETSGRVLAYDAQGRLAFSGGVTPSRGHRGGNEGLDSVVAFVSSGRATSPSHAVYGCPLASPSKPSCRAQAAGTGRRD</sequence>
<accession>A0A5B9W8N4</accession>
<dbReference type="InterPro" id="IPR036249">
    <property type="entry name" value="Thioredoxin-like_sf"/>
</dbReference>
<reference evidence="2 3" key="1">
    <citation type="submission" date="2019-08" db="EMBL/GenBank/DDBJ databases">
        <title>Deep-cultivation of Planctomycetes and their phenomic and genomic characterization uncovers novel biology.</title>
        <authorList>
            <person name="Wiegand S."/>
            <person name="Jogler M."/>
            <person name="Boedeker C."/>
            <person name="Pinto D."/>
            <person name="Vollmers J."/>
            <person name="Rivas-Marin E."/>
            <person name="Kohn T."/>
            <person name="Peeters S.H."/>
            <person name="Heuer A."/>
            <person name="Rast P."/>
            <person name="Oberbeckmann S."/>
            <person name="Bunk B."/>
            <person name="Jeske O."/>
            <person name="Meyerdierks A."/>
            <person name="Storesund J.E."/>
            <person name="Kallscheuer N."/>
            <person name="Luecker S."/>
            <person name="Lage O.M."/>
            <person name="Pohl T."/>
            <person name="Merkel B.J."/>
            <person name="Hornburger P."/>
            <person name="Mueller R.-W."/>
            <person name="Bruemmer F."/>
            <person name="Labrenz M."/>
            <person name="Spormann A.M."/>
            <person name="Op den Camp H."/>
            <person name="Overmann J."/>
            <person name="Amann R."/>
            <person name="Jetten M.S.M."/>
            <person name="Mascher T."/>
            <person name="Medema M.H."/>
            <person name="Devos D.P."/>
            <person name="Kaster A.-K."/>
            <person name="Ovreas L."/>
            <person name="Rohde M."/>
            <person name="Galperin M.Y."/>
            <person name="Jogler C."/>
        </authorList>
    </citation>
    <scope>NUCLEOTIDE SEQUENCE [LARGE SCALE GENOMIC DNA]</scope>
    <source>
        <strain evidence="2 3">OJF2</strain>
    </source>
</reference>
<dbReference type="SUPFAM" id="SSF52833">
    <property type="entry name" value="Thioredoxin-like"/>
    <property type="match status" value="1"/>
</dbReference>
<dbReference type="Proteomes" id="UP000324233">
    <property type="component" value="Chromosome"/>
</dbReference>
<protein>
    <recommendedName>
        <fullName evidence="4">RedB protein</fullName>
    </recommendedName>
</protein>
<dbReference type="RefSeq" id="WP_148596074.1">
    <property type="nucleotide sequence ID" value="NZ_CP042997.1"/>
</dbReference>
<evidence type="ECO:0000313" key="3">
    <source>
        <dbReference type="Proteomes" id="UP000324233"/>
    </source>
</evidence>
<dbReference type="AlphaFoldDB" id="A0A5B9W8N4"/>
<name>A0A5B9W8N4_9BACT</name>
<dbReference type="KEGG" id="agv:OJF2_49440"/>
<proteinExistence type="predicted"/>
<dbReference type="EMBL" id="CP042997">
    <property type="protein sequence ID" value="QEH36381.1"/>
    <property type="molecule type" value="Genomic_DNA"/>
</dbReference>
<evidence type="ECO:0008006" key="4">
    <source>
        <dbReference type="Google" id="ProtNLM"/>
    </source>
</evidence>
<organism evidence="2 3">
    <name type="scientific">Aquisphaera giovannonii</name>
    <dbReference type="NCBI Taxonomy" id="406548"/>
    <lineage>
        <taxon>Bacteria</taxon>
        <taxon>Pseudomonadati</taxon>
        <taxon>Planctomycetota</taxon>
        <taxon>Planctomycetia</taxon>
        <taxon>Isosphaerales</taxon>
        <taxon>Isosphaeraceae</taxon>
        <taxon>Aquisphaera</taxon>
    </lineage>
</organism>